<dbReference type="GO" id="GO:0005634">
    <property type="term" value="C:nucleus"/>
    <property type="evidence" value="ECO:0007669"/>
    <property type="project" value="UniProtKB-SubCell"/>
</dbReference>
<gene>
    <name evidence="7" type="ORF">DNG_09732</name>
</gene>
<comment type="caution">
    <text evidence="7">The sequence shown here is derived from an EMBL/GenBank/DDBJ whole genome shotgun (WGS) entry which is preliminary data.</text>
</comment>
<sequence length="341" mass="38414">MESPSRKLRRTANACAACRLTDSSSRPEELPAIRNVDDAPNIIWTSPFSKPSTTIKSGYKNKRNWTWLAPSSMWSFTARLTILLSEKLNLEYSAPNSFGEDVYSLKWSPLGADCTPDTSGLPSIDHALYLMETVKFNLGQNYRFFDEGEFVKHMREFYFGDPVAKASECRLWFVQFLLVLAFGKAFLSRPSNTKDPPAASLFIRAMSLMPEMTSLWKDSLIAIEVLALAGLFLYSIDYRESAHVFVGQAIRIAQLEGLHTQLPEDELGVNVVVRCRNLWWTLYIIDRHFSSSLGLPMSTPDSDITALIDSTSSTAPQRDSLLSLQVRISRQLSFILKSKST</sequence>
<dbReference type="SMART" id="SM00906">
    <property type="entry name" value="Fungal_trans"/>
    <property type="match status" value="1"/>
</dbReference>
<feature type="domain" description="Xylanolytic transcriptional activator regulatory" evidence="6">
    <location>
        <begin position="242"/>
        <end position="314"/>
    </location>
</feature>
<protein>
    <recommendedName>
        <fullName evidence="6">Xylanolytic transcriptional activator regulatory domain-containing protein</fullName>
    </recommendedName>
</protein>
<keyword evidence="2" id="KW-0805">Transcription regulation</keyword>
<evidence type="ECO:0000313" key="8">
    <source>
        <dbReference type="Proteomes" id="UP001187682"/>
    </source>
</evidence>
<dbReference type="PANTHER" id="PTHR47540">
    <property type="entry name" value="THIAMINE REPRESSIBLE GENES REGULATORY PROTEIN THI5"/>
    <property type="match status" value="1"/>
</dbReference>
<evidence type="ECO:0000256" key="5">
    <source>
        <dbReference type="ARBA" id="ARBA00023242"/>
    </source>
</evidence>
<evidence type="ECO:0000256" key="3">
    <source>
        <dbReference type="ARBA" id="ARBA00023125"/>
    </source>
</evidence>
<evidence type="ECO:0000259" key="6">
    <source>
        <dbReference type="SMART" id="SM00906"/>
    </source>
</evidence>
<evidence type="ECO:0000313" key="7">
    <source>
        <dbReference type="EMBL" id="SPO07038.1"/>
    </source>
</evidence>
<dbReference type="AlphaFoldDB" id="A0AAE8N818"/>
<keyword evidence="3" id="KW-0238">DNA-binding</keyword>
<dbReference type="InterPro" id="IPR051711">
    <property type="entry name" value="Stress_Response_Reg"/>
</dbReference>
<evidence type="ECO:0000256" key="2">
    <source>
        <dbReference type="ARBA" id="ARBA00023015"/>
    </source>
</evidence>
<dbReference type="CDD" id="cd12148">
    <property type="entry name" value="fungal_TF_MHR"/>
    <property type="match status" value="1"/>
</dbReference>
<evidence type="ECO:0000256" key="1">
    <source>
        <dbReference type="ARBA" id="ARBA00004123"/>
    </source>
</evidence>
<accession>A0AAE8N818</accession>
<reference evidence="7" key="1">
    <citation type="submission" date="2018-03" db="EMBL/GenBank/DDBJ databases">
        <authorList>
            <person name="Guldener U."/>
        </authorList>
    </citation>
    <scope>NUCLEOTIDE SEQUENCE</scope>
</reference>
<keyword evidence="5" id="KW-0539">Nucleus</keyword>
<dbReference type="PANTHER" id="PTHR47540:SF6">
    <property type="entry name" value="ZN(II)2CYS6 TRANSCRIPTION FACTOR (EUROFUNG)"/>
    <property type="match status" value="1"/>
</dbReference>
<proteinExistence type="predicted"/>
<dbReference type="EMBL" id="ONZQ02000018">
    <property type="protein sequence ID" value="SPO07038.1"/>
    <property type="molecule type" value="Genomic_DNA"/>
</dbReference>
<dbReference type="Pfam" id="PF04082">
    <property type="entry name" value="Fungal_trans"/>
    <property type="match status" value="1"/>
</dbReference>
<dbReference type="GO" id="GO:0043565">
    <property type="term" value="F:sequence-specific DNA binding"/>
    <property type="evidence" value="ECO:0007669"/>
    <property type="project" value="TreeGrafter"/>
</dbReference>
<comment type="subcellular location">
    <subcellularLocation>
        <location evidence="1">Nucleus</location>
    </subcellularLocation>
</comment>
<dbReference type="GO" id="GO:0006351">
    <property type="term" value="P:DNA-templated transcription"/>
    <property type="evidence" value="ECO:0007669"/>
    <property type="project" value="InterPro"/>
</dbReference>
<name>A0AAE8N818_9PEZI</name>
<organism evidence="7 8">
    <name type="scientific">Cephalotrichum gorgonifer</name>
    <dbReference type="NCBI Taxonomy" id="2041049"/>
    <lineage>
        <taxon>Eukaryota</taxon>
        <taxon>Fungi</taxon>
        <taxon>Dikarya</taxon>
        <taxon>Ascomycota</taxon>
        <taxon>Pezizomycotina</taxon>
        <taxon>Sordariomycetes</taxon>
        <taxon>Hypocreomycetidae</taxon>
        <taxon>Microascales</taxon>
        <taxon>Microascaceae</taxon>
        <taxon>Cephalotrichum</taxon>
    </lineage>
</organism>
<keyword evidence="4" id="KW-0804">Transcription</keyword>
<dbReference type="Proteomes" id="UP001187682">
    <property type="component" value="Unassembled WGS sequence"/>
</dbReference>
<dbReference type="GO" id="GO:0008270">
    <property type="term" value="F:zinc ion binding"/>
    <property type="evidence" value="ECO:0007669"/>
    <property type="project" value="InterPro"/>
</dbReference>
<dbReference type="InterPro" id="IPR007219">
    <property type="entry name" value="XnlR_reg_dom"/>
</dbReference>
<keyword evidence="8" id="KW-1185">Reference proteome</keyword>
<dbReference type="GO" id="GO:0045944">
    <property type="term" value="P:positive regulation of transcription by RNA polymerase II"/>
    <property type="evidence" value="ECO:0007669"/>
    <property type="project" value="TreeGrafter"/>
</dbReference>
<evidence type="ECO:0000256" key="4">
    <source>
        <dbReference type="ARBA" id="ARBA00023163"/>
    </source>
</evidence>